<gene>
    <name evidence="2" type="ORF">TD95_002635</name>
</gene>
<feature type="compositionally biased region" description="Low complexity" evidence="1">
    <location>
        <begin position="153"/>
        <end position="165"/>
    </location>
</feature>
<feature type="compositionally biased region" description="Low complexity" evidence="1">
    <location>
        <begin position="415"/>
        <end position="431"/>
    </location>
</feature>
<comment type="caution">
    <text evidence="2">The sequence shown here is derived from an EMBL/GenBank/DDBJ whole genome shotgun (WGS) entry which is preliminary data.</text>
</comment>
<proteinExistence type="predicted"/>
<feature type="region of interest" description="Disordered" evidence="1">
    <location>
        <begin position="346"/>
        <end position="366"/>
    </location>
</feature>
<feature type="region of interest" description="Disordered" evidence="1">
    <location>
        <begin position="412"/>
        <end position="449"/>
    </location>
</feature>
<feature type="region of interest" description="Disordered" evidence="1">
    <location>
        <begin position="142"/>
        <end position="171"/>
    </location>
</feature>
<feature type="compositionally biased region" description="Acidic residues" evidence="1">
    <location>
        <begin position="432"/>
        <end position="447"/>
    </location>
</feature>
<feature type="region of interest" description="Disordered" evidence="1">
    <location>
        <begin position="252"/>
        <end position="315"/>
    </location>
</feature>
<sequence length="486" mass="52742">MDTLIQKPQTRPARPKLSLTTSMSTPAHRSSITHSLVMPNPTSPTAFNTVSNVYATAIERSTSASFSHSHSNSDPVTAINTKSMHSFFSYPETPLTAVSNTPPAKPEARFPNAMSYTPPLSAGPIEQRGVFSFANVSESKTSPKLTINTRLASPPSSGAEDSSSPQFSRSTALPYKHPRFLHSILRNSPLPPTTAQLLSPRRQARHLVERTVKHVGYNSPLEQTIVNEKYTISHIDLLNAETPESPAFSLAASSESHTPIDPFSSNETRDGGMTPGPFEEMRRRMAGLSSNSDRTAGPSTATSTKTRREKKRQWRWTIGQEDENDVPEDEISGALIALRACEQSQKKARLSEEPSDVPAPSQTPTVSAPVLRVPTLRLKKPALSCPNSGVPRTLPVVPLNAQFSNQSPDMDVYDSSASSVMGESSSVAGGDTDTDMDTEGDTEDEPMMDGSVELKTPVMGSRQWPEILGSKPQLRLSVPYSSRMLS</sequence>
<protein>
    <submittedName>
        <fullName evidence="2">Uncharacterized protein</fullName>
    </submittedName>
</protein>
<feature type="region of interest" description="Disordered" evidence="1">
    <location>
        <begin position="1"/>
        <end position="27"/>
    </location>
</feature>
<feature type="compositionally biased region" description="Polar residues" evidence="1">
    <location>
        <begin position="142"/>
        <end position="151"/>
    </location>
</feature>
<organism evidence="2 3">
    <name type="scientific">Thielaviopsis punctulata</name>
    <dbReference type="NCBI Taxonomy" id="72032"/>
    <lineage>
        <taxon>Eukaryota</taxon>
        <taxon>Fungi</taxon>
        <taxon>Dikarya</taxon>
        <taxon>Ascomycota</taxon>
        <taxon>Pezizomycotina</taxon>
        <taxon>Sordariomycetes</taxon>
        <taxon>Hypocreomycetidae</taxon>
        <taxon>Microascales</taxon>
        <taxon>Ceratocystidaceae</taxon>
        <taxon>Thielaviopsis</taxon>
    </lineage>
</organism>
<evidence type="ECO:0000313" key="3">
    <source>
        <dbReference type="Proteomes" id="UP000033483"/>
    </source>
</evidence>
<dbReference type="OrthoDB" id="5206740at2759"/>
<dbReference type="AlphaFoldDB" id="A0A0F4Z8I3"/>
<accession>A0A0F4Z8I3</accession>
<feature type="compositionally biased region" description="Polar residues" evidence="1">
    <location>
        <begin position="288"/>
        <end position="304"/>
    </location>
</feature>
<dbReference type="Proteomes" id="UP000033483">
    <property type="component" value="Unassembled WGS sequence"/>
</dbReference>
<name>A0A0F4Z8I3_9PEZI</name>
<reference evidence="2 3" key="1">
    <citation type="submission" date="2015-03" db="EMBL/GenBank/DDBJ databases">
        <authorList>
            <person name="Radwan O."/>
            <person name="Al-Naeli F.A."/>
            <person name="Rendon G.A."/>
            <person name="Fields C."/>
        </authorList>
    </citation>
    <scope>NUCLEOTIDE SEQUENCE [LARGE SCALE GENOMIC DNA]</scope>
    <source>
        <strain evidence="2">CR-DP1</strain>
    </source>
</reference>
<evidence type="ECO:0000256" key="1">
    <source>
        <dbReference type="SAM" id="MobiDB-lite"/>
    </source>
</evidence>
<keyword evidence="3" id="KW-1185">Reference proteome</keyword>
<feature type="compositionally biased region" description="Basic residues" evidence="1">
    <location>
        <begin position="305"/>
        <end position="314"/>
    </location>
</feature>
<evidence type="ECO:0000313" key="2">
    <source>
        <dbReference type="EMBL" id="KKA26645.1"/>
    </source>
</evidence>
<dbReference type="EMBL" id="LAEV01002059">
    <property type="protein sequence ID" value="KKA26645.1"/>
    <property type="molecule type" value="Genomic_DNA"/>
</dbReference>
<feature type="compositionally biased region" description="Polar residues" evidence="1">
    <location>
        <begin position="18"/>
        <end position="27"/>
    </location>
</feature>